<name>A0A1B9NDM8_9MICO</name>
<dbReference type="GO" id="GO:0005886">
    <property type="term" value="C:plasma membrane"/>
    <property type="evidence" value="ECO:0007669"/>
    <property type="project" value="UniProtKB-SubCell"/>
</dbReference>
<dbReference type="RefSeq" id="WP_067024814.1">
    <property type="nucleotide sequence ID" value="NZ_CP038256.1"/>
</dbReference>
<keyword evidence="3" id="KW-0812">Transmembrane</keyword>
<reference evidence="6 7" key="1">
    <citation type="submission" date="2016-05" db="EMBL/GenBank/DDBJ databases">
        <authorList>
            <person name="Lavstsen T."/>
            <person name="Jespersen J.S."/>
        </authorList>
    </citation>
    <scope>NUCLEOTIDE SEQUENCE [LARGE SCALE GENOMIC DNA]</scope>
    <source>
        <strain evidence="6 7">YLB-01</strain>
    </source>
</reference>
<dbReference type="PANTHER" id="PTHR30250:SF11">
    <property type="entry name" value="O-ANTIGEN TRANSPORTER-RELATED"/>
    <property type="match status" value="1"/>
</dbReference>
<dbReference type="STRING" id="904291.A7J15_03930"/>
<dbReference type="PANTHER" id="PTHR30250">
    <property type="entry name" value="PST FAMILY PREDICTED COLANIC ACID TRANSPORTER"/>
    <property type="match status" value="1"/>
</dbReference>
<evidence type="ECO:0000256" key="1">
    <source>
        <dbReference type="ARBA" id="ARBA00004651"/>
    </source>
</evidence>
<accession>A0A1B9NDM8</accession>
<dbReference type="EMBL" id="LXMD01000021">
    <property type="protein sequence ID" value="OCG74690.1"/>
    <property type="molecule type" value="Genomic_DNA"/>
</dbReference>
<evidence type="ECO:0000256" key="4">
    <source>
        <dbReference type="ARBA" id="ARBA00022989"/>
    </source>
</evidence>
<dbReference type="OrthoDB" id="4863781at2"/>
<sequence length="454" mass="45888">MAPILILLLVTPLVTRVLGAHEYGGVAVSISVYQLASVALALGLPMMVTRDALLADGGFNRATGYVAIGSILVVVAAAAVAGTAGSWGPAMFPGVNQLVVAMGVVAGGGLAIVTLGQAVLRAAGRVAAFVSIAMLAAMLPPVVGLTLVLVGTPSAARYSIGLAVGYLIAAAVAVAVSVRHAAPALSWRSTWRAIRVGLPAVPHSLAVPALLTVMMAAVIRLGGVAEAGQMQVAVMLGSAVVTVLNAVNNAWAPMVMQAPADERADMLARSSVMVAAVALVLVSGYVVLAPFVVPLVGGPAVADDLPVRASAIVAMAGAFHVAYLANIHLTFISGRTWPLALSTPLAAALAVSTGVLCGIAFPSEYSLIGYTLVWPVFYLFQAVASFGLARVGGLEPARLGRASAVLGVTCVVALQAVVLIPQPFWSFVVVGVAALVGAVLWLILRRAGNRVASA</sequence>
<organism evidence="6 7">
    <name type="scientific">Microbacterium sediminis</name>
    <dbReference type="NCBI Taxonomy" id="904291"/>
    <lineage>
        <taxon>Bacteria</taxon>
        <taxon>Bacillati</taxon>
        <taxon>Actinomycetota</taxon>
        <taxon>Actinomycetes</taxon>
        <taxon>Micrococcales</taxon>
        <taxon>Microbacteriaceae</taxon>
        <taxon>Microbacterium</taxon>
    </lineage>
</organism>
<evidence type="ECO:0000256" key="5">
    <source>
        <dbReference type="ARBA" id="ARBA00023136"/>
    </source>
</evidence>
<evidence type="ECO:0000313" key="6">
    <source>
        <dbReference type="EMBL" id="OCG74690.1"/>
    </source>
</evidence>
<keyword evidence="4" id="KW-1133">Transmembrane helix</keyword>
<comment type="subcellular location">
    <subcellularLocation>
        <location evidence="1">Cell membrane</location>
        <topology evidence="1">Multi-pass membrane protein</topology>
    </subcellularLocation>
</comment>
<gene>
    <name evidence="6" type="ORF">A7J15_03930</name>
</gene>
<keyword evidence="7" id="KW-1185">Reference proteome</keyword>
<proteinExistence type="predicted"/>
<protein>
    <submittedName>
        <fullName evidence="6">Uncharacterized protein</fullName>
    </submittedName>
</protein>
<keyword evidence="5" id="KW-0472">Membrane</keyword>
<dbReference type="Proteomes" id="UP000093355">
    <property type="component" value="Unassembled WGS sequence"/>
</dbReference>
<evidence type="ECO:0000256" key="2">
    <source>
        <dbReference type="ARBA" id="ARBA00022475"/>
    </source>
</evidence>
<evidence type="ECO:0000256" key="3">
    <source>
        <dbReference type="ARBA" id="ARBA00022692"/>
    </source>
</evidence>
<dbReference type="AlphaFoldDB" id="A0A1B9NDM8"/>
<comment type="caution">
    <text evidence="6">The sequence shown here is derived from an EMBL/GenBank/DDBJ whole genome shotgun (WGS) entry which is preliminary data.</text>
</comment>
<keyword evidence="2" id="KW-1003">Cell membrane</keyword>
<dbReference type="InterPro" id="IPR050833">
    <property type="entry name" value="Poly_Biosynth_Transport"/>
</dbReference>
<evidence type="ECO:0000313" key="7">
    <source>
        <dbReference type="Proteomes" id="UP000093355"/>
    </source>
</evidence>